<evidence type="ECO:0000313" key="2">
    <source>
        <dbReference type="EMBL" id="OMJ75432.1"/>
    </source>
</evidence>
<keyword evidence="1" id="KW-0175">Coiled coil</keyword>
<dbReference type="AlphaFoldDB" id="A0A1R2BF79"/>
<keyword evidence="3" id="KW-1185">Reference proteome</keyword>
<name>A0A1R2BF79_9CILI</name>
<evidence type="ECO:0000256" key="1">
    <source>
        <dbReference type="SAM" id="Coils"/>
    </source>
</evidence>
<organism evidence="2 3">
    <name type="scientific">Stentor coeruleus</name>
    <dbReference type="NCBI Taxonomy" id="5963"/>
    <lineage>
        <taxon>Eukaryota</taxon>
        <taxon>Sar</taxon>
        <taxon>Alveolata</taxon>
        <taxon>Ciliophora</taxon>
        <taxon>Postciliodesmatophora</taxon>
        <taxon>Heterotrichea</taxon>
        <taxon>Heterotrichida</taxon>
        <taxon>Stentoridae</taxon>
        <taxon>Stentor</taxon>
    </lineage>
</organism>
<dbReference type="Proteomes" id="UP000187209">
    <property type="component" value="Unassembled WGS sequence"/>
</dbReference>
<gene>
    <name evidence="2" type="ORF">SteCoe_25398</name>
</gene>
<comment type="caution">
    <text evidence="2">The sequence shown here is derived from an EMBL/GenBank/DDBJ whole genome shotgun (WGS) entry which is preliminary data.</text>
</comment>
<dbReference type="EMBL" id="MPUH01000690">
    <property type="protein sequence ID" value="OMJ75432.1"/>
    <property type="molecule type" value="Genomic_DNA"/>
</dbReference>
<feature type="coiled-coil region" evidence="1">
    <location>
        <begin position="67"/>
        <end position="134"/>
    </location>
</feature>
<proteinExistence type="predicted"/>
<protein>
    <submittedName>
        <fullName evidence="2">Uncharacterized protein</fullName>
    </submittedName>
</protein>
<dbReference type="OrthoDB" id="194112at2759"/>
<accession>A0A1R2BF79</accession>
<reference evidence="2 3" key="1">
    <citation type="submission" date="2016-11" db="EMBL/GenBank/DDBJ databases">
        <title>The macronuclear genome of Stentor coeruleus: a giant cell with tiny introns.</title>
        <authorList>
            <person name="Slabodnick M."/>
            <person name="Ruby J.G."/>
            <person name="Reiff S.B."/>
            <person name="Swart E.C."/>
            <person name="Gosai S."/>
            <person name="Prabakaran S."/>
            <person name="Witkowska E."/>
            <person name="Larue G.E."/>
            <person name="Fisher S."/>
            <person name="Freeman R.M."/>
            <person name="Gunawardena J."/>
            <person name="Chu W."/>
            <person name="Stover N.A."/>
            <person name="Gregory B.D."/>
            <person name="Nowacki M."/>
            <person name="Derisi J."/>
            <person name="Roy S.W."/>
            <person name="Marshall W.F."/>
            <person name="Sood P."/>
        </authorList>
    </citation>
    <scope>NUCLEOTIDE SEQUENCE [LARGE SCALE GENOMIC DNA]</scope>
    <source>
        <strain evidence="2">WM001</strain>
    </source>
</reference>
<sequence>MDEGKKELTGESYYSDNDLTGQLREKIRTQAQRLRTLEQYRMLCEQRIQELYPGHSLPVKQEHLGSNSTLLNELQMSKQKIARLESQLAQQSTKEPQQENSQLFEIQEKYKQLIKDKNDLEESLRAEMLNCEEQRTYIEVLKQAIEAKSDDFTGTKLDQQNLAEIQKTKAKNDDSRRD</sequence>
<evidence type="ECO:0000313" key="3">
    <source>
        <dbReference type="Proteomes" id="UP000187209"/>
    </source>
</evidence>